<evidence type="ECO:0000256" key="8">
    <source>
        <dbReference type="HAMAP-Rule" id="MF_02220"/>
    </source>
</evidence>
<evidence type="ECO:0000256" key="2">
    <source>
        <dbReference type="ARBA" id="ARBA00022629"/>
    </source>
</evidence>
<dbReference type="EMBL" id="QDGZ01000002">
    <property type="protein sequence ID" value="PVG84023.1"/>
    <property type="molecule type" value="Genomic_DNA"/>
</dbReference>
<dbReference type="EC" id="2.7.1.17" evidence="8 10"/>
<name>A0A2T8FEA0_9ACTN</name>
<dbReference type="SUPFAM" id="SSF53067">
    <property type="entry name" value="Actin-like ATPase domain"/>
    <property type="match status" value="2"/>
</dbReference>
<dbReference type="PANTHER" id="PTHR43095:SF5">
    <property type="entry name" value="XYLULOSE KINASE"/>
    <property type="match status" value="1"/>
</dbReference>
<evidence type="ECO:0000256" key="1">
    <source>
        <dbReference type="ARBA" id="ARBA00009156"/>
    </source>
</evidence>
<keyword evidence="15" id="KW-1185">Reference proteome</keyword>
<keyword evidence="3 8" id="KW-0808">Transferase</keyword>
<evidence type="ECO:0000256" key="9">
    <source>
        <dbReference type="RuleBase" id="RU003733"/>
    </source>
</evidence>
<proteinExistence type="inferred from homology"/>
<gene>
    <name evidence="8 10 14" type="primary">xylB</name>
    <name evidence="14" type="ORF">DDE18_04990</name>
</gene>
<dbReference type="AlphaFoldDB" id="A0A2T8FEA0"/>
<evidence type="ECO:0000256" key="11">
    <source>
        <dbReference type="SAM" id="MobiDB-lite"/>
    </source>
</evidence>
<dbReference type="PANTHER" id="PTHR43095">
    <property type="entry name" value="SUGAR KINASE"/>
    <property type="match status" value="1"/>
</dbReference>
<dbReference type="Gene3D" id="3.30.420.40">
    <property type="match status" value="2"/>
</dbReference>
<feature type="compositionally biased region" description="Basic and acidic residues" evidence="11">
    <location>
        <begin position="14"/>
        <end position="26"/>
    </location>
</feature>
<organism evidence="14 15">
    <name type="scientific">Nocardioides gansuensis</name>
    <dbReference type="NCBI Taxonomy" id="2138300"/>
    <lineage>
        <taxon>Bacteria</taxon>
        <taxon>Bacillati</taxon>
        <taxon>Actinomycetota</taxon>
        <taxon>Actinomycetes</taxon>
        <taxon>Propionibacteriales</taxon>
        <taxon>Nocardioidaceae</taxon>
        <taxon>Nocardioides</taxon>
    </lineage>
</organism>
<dbReference type="InterPro" id="IPR006000">
    <property type="entry name" value="Xylulokinase"/>
</dbReference>
<dbReference type="InterPro" id="IPR043129">
    <property type="entry name" value="ATPase_NBD"/>
</dbReference>
<feature type="active site" description="Proton acceptor" evidence="8">
    <location>
        <position position="280"/>
    </location>
</feature>
<feature type="domain" description="Carbohydrate kinase FGGY N-terminal" evidence="12">
    <location>
        <begin position="57"/>
        <end position="287"/>
    </location>
</feature>
<keyword evidence="6 8" id="KW-0067">ATP-binding</keyword>
<sequence>MGHALGPGQRRPCRRDTDGSRCRREDRLKVPRARCASSPDEQGWRLVRSDDVTPALVAGIDSSTQATKVVVCDAGTGEVVREARAPHPDGTEVDPERWWEALRAATSDGILDGVSAVGVGGQQHGMVALDEDGQVLRPALLWNDTRSAGAAGDLVSDLGGPEQWVDAVGSVPVAALTVTKLRWLAEHEPETAARVAEVVLPHDWVTARLRGADRVRPGTARTDRGDASGTGYWSPHEDRYRLDILRLALGRDVGLPPVVGPADTVGEAPGGMLVSAGTGDNMAAALGLGLEPGDVVVSLGTSGTAFAVHDRPAADPTGAVAGFADASGRFLPLVCTLNAARVLTAAATMLGTDLAGLERLAQQSAPGAGGLVLLPYLDGERTPDLPFASGTLGGLRRGNATPENLARAAVEGMLCGLADGVDALTAQGVPVRRVLLIGGAARSTAVQVVAQNLFGVPVDVPPPGEYVALGAARQAAWAVAAQRGQAELPAWSHRPAVSLRPDDPAAGTRVREQYQALRTAVHPTTRREGRSEPAT</sequence>
<comment type="catalytic activity">
    <reaction evidence="8 10">
        <text>D-xylulose + ATP = D-xylulose 5-phosphate + ADP + H(+)</text>
        <dbReference type="Rhea" id="RHEA:10964"/>
        <dbReference type="ChEBI" id="CHEBI:15378"/>
        <dbReference type="ChEBI" id="CHEBI:17140"/>
        <dbReference type="ChEBI" id="CHEBI:30616"/>
        <dbReference type="ChEBI" id="CHEBI:57737"/>
        <dbReference type="ChEBI" id="CHEBI:456216"/>
        <dbReference type="EC" id="2.7.1.17"/>
    </reaction>
</comment>
<comment type="caution">
    <text evidence="14">The sequence shown here is derived from an EMBL/GenBank/DDBJ whole genome shotgun (WGS) entry which is preliminary data.</text>
</comment>
<dbReference type="GO" id="GO:0004856">
    <property type="term" value="F:D-xylulokinase activity"/>
    <property type="evidence" value="ECO:0007669"/>
    <property type="project" value="UniProtKB-UniRule"/>
</dbReference>
<evidence type="ECO:0000256" key="6">
    <source>
        <dbReference type="ARBA" id="ARBA00022840"/>
    </source>
</evidence>
<evidence type="ECO:0000256" key="4">
    <source>
        <dbReference type="ARBA" id="ARBA00022741"/>
    </source>
</evidence>
<dbReference type="InterPro" id="IPR018485">
    <property type="entry name" value="FGGY_C"/>
</dbReference>
<dbReference type="GO" id="GO:0005524">
    <property type="term" value="F:ATP binding"/>
    <property type="evidence" value="ECO:0007669"/>
    <property type="project" value="UniProtKB-UniRule"/>
</dbReference>
<feature type="site" description="Important for activity" evidence="8">
    <location>
        <position position="61"/>
    </location>
</feature>
<evidence type="ECO:0000256" key="7">
    <source>
        <dbReference type="ARBA" id="ARBA00023277"/>
    </source>
</evidence>
<evidence type="ECO:0000259" key="13">
    <source>
        <dbReference type="Pfam" id="PF02782"/>
    </source>
</evidence>
<reference evidence="14 15" key="1">
    <citation type="submission" date="2018-04" db="EMBL/GenBank/DDBJ databases">
        <title>Genome of Nocardioides gansuensis WSJ-1.</title>
        <authorList>
            <person name="Wu S."/>
            <person name="Wang G."/>
        </authorList>
    </citation>
    <scope>NUCLEOTIDE SEQUENCE [LARGE SCALE GENOMIC DNA]</scope>
    <source>
        <strain evidence="14 15">WSJ-1</strain>
    </source>
</reference>
<feature type="binding site" evidence="8">
    <location>
        <begin position="123"/>
        <end position="124"/>
    </location>
    <ligand>
        <name>substrate</name>
    </ligand>
</feature>
<dbReference type="Pfam" id="PF00370">
    <property type="entry name" value="FGGY_N"/>
    <property type="match status" value="1"/>
</dbReference>
<protein>
    <recommendedName>
        <fullName evidence="8 10">Xylulose kinase</fullName>
        <shortName evidence="8 10">Xylulokinase</shortName>
        <ecNumber evidence="8 10">2.7.1.17</ecNumber>
    </recommendedName>
</protein>
<dbReference type="PROSITE" id="PS00445">
    <property type="entry name" value="FGGY_KINASES_2"/>
    <property type="match status" value="1"/>
</dbReference>
<keyword evidence="5 8" id="KW-0418">Kinase</keyword>
<evidence type="ECO:0000256" key="10">
    <source>
        <dbReference type="RuleBase" id="RU364073"/>
    </source>
</evidence>
<feature type="region of interest" description="Disordered" evidence="11">
    <location>
        <begin position="1"/>
        <end position="26"/>
    </location>
</feature>
<evidence type="ECO:0000313" key="14">
    <source>
        <dbReference type="EMBL" id="PVG84023.1"/>
    </source>
</evidence>
<dbReference type="Pfam" id="PF02782">
    <property type="entry name" value="FGGY_C"/>
    <property type="match status" value="1"/>
</dbReference>
<dbReference type="PIRSF" id="PIRSF000538">
    <property type="entry name" value="GlpK"/>
    <property type="match status" value="1"/>
</dbReference>
<dbReference type="GO" id="GO:0005998">
    <property type="term" value="P:xylulose catabolic process"/>
    <property type="evidence" value="ECO:0007669"/>
    <property type="project" value="UniProtKB-UniRule"/>
</dbReference>
<evidence type="ECO:0000313" key="15">
    <source>
        <dbReference type="Proteomes" id="UP000246018"/>
    </source>
</evidence>
<dbReference type="InterPro" id="IPR000577">
    <property type="entry name" value="Carb_kinase_FGGY"/>
</dbReference>
<comment type="function">
    <text evidence="8">Catalyzes the phosphorylation of D-xylulose to D-xylulose 5-phosphate.</text>
</comment>
<dbReference type="OrthoDB" id="9805576at2"/>
<dbReference type="NCBIfam" id="TIGR01312">
    <property type="entry name" value="XylB"/>
    <property type="match status" value="1"/>
</dbReference>
<dbReference type="CDD" id="cd07809">
    <property type="entry name" value="ASKHA_NBD_FGGY_BaXK-like"/>
    <property type="match status" value="1"/>
</dbReference>
<dbReference type="InterPro" id="IPR018484">
    <property type="entry name" value="FGGY_N"/>
</dbReference>
<dbReference type="InterPro" id="IPR050406">
    <property type="entry name" value="FGGY_Carb_Kinase"/>
</dbReference>
<evidence type="ECO:0000256" key="3">
    <source>
        <dbReference type="ARBA" id="ARBA00022679"/>
    </source>
</evidence>
<feature type="domain" description="Carbohydrate kinase FGGY C-terminal" evidence="13">
    <location>
        <begin position="296"/>
        <end position="478"/>
    </location>
</feature>
<accession>A0A2T8FEA0</accession>
<comment type="similarity">
    <text evidence="1 8 9">Belongs to the FGGY kinase family.</text>
</comment>
<dbReference type="GO" id="GO:0042732">
    <property type="term" value="P:D-xylose metabolic process"/>
    <property type="evidence" value="ECO:0007669"/>
    <property type="project" value="UniProtKB-KW"/>
</dbReference>
<dbReference type="InterPro" id="IPR018483">
    <property type="entry name" value="Carb_kinase_FGGY_CS"/>
</dbReference>
<evidence type="ECO:0000256" key="5">
    <source>
        <dbReference type="ARBA" id="ARBA00022777"/>
    </source>
</evidence>
<keyword evidence="4 8" id="KW-0547">Nucleotide-binding</keyword>
<keyword evidence="7 8" id="KW-0119">Carbohydrate metabolism</keyword>
<dbReference type="Proteomes" id="UP000246018">
    <property type="component" value="Unassembled WGS sequence"/>
</dbReference>
<dbReference type="HAMAP" id="MF_02220">
    <property type="entry name" value="XylB"/>
    <property type="match status" value="1"/>
</dbReference>
<keyword evidence="2 8" id="KW-0859">Xylose metabolism</keyword>
<evidence type="ECO:0000259" key="12">
    <source>
        <dbReference type="Pfam" id="PF00370"/>
    </source>
</evidence>